<dbReference type="Gene3D" id="1.10.238.20">
    <property type="entry name" value="Pheromone/general odorant binding protein domain"/>
    <property type="match status" value="1"/>
</dbReference>
<name>A0ABP1Q2F9_9HEXA</name>
<accession>A0ABP1Q2F9</accession>
<proteinExistence type="predicted"/>
<comment type="caution">
    <text evidence="3">The sequence shown here is derived from an EMBL/GenBank/DDBJ whole genome shotgun (WGS) entry which is preliminary data.</text>
</comment>
<feature type="chain" id="PRO_5046061405" evidence="2">
    <location>
        <begin position="23"/>
        <end position="172"/>
    </location>
</feature>
<feature type="region of interest" description="Disordered" evidence="1">
    <location>
        <begin position="119"/>
        <end position="142"/>
    </location>
</feature>
<evidence type="ECO:0000313" key="3">
    <source>
        <dbReference type="EMBL" id="CAL8082966.1"/>
    </source>
</evidence>
<evidence type="ECO:0000313" key="4">
    <source>
        <dbReference type="Proteomes" id="UP001642540"/>
    </source>
</evidence>
<feature type="signal peptide" evidence="2">
    <location>
        <begin position="1"/>
        <end position="22"/>
    </location>
</feature>
<dbReference type="Pfam" id="PF01395">
    <property type="entry name" value="PBP_GOBP"/>
    <property type="match status" value="1"/>
</dbReference>
<dbReference type="InterPro" id="IPR006170">
    <property type="entry name" value="PBP/GOBP"/>
</dbReference>
<protein>
    <submittedName>
        <fullName evidence="3">Uncharacterized protein</fullName>
    </submittedName>
</protein>
<organism evidence="3 4">
    <name type="scientific">Orchesella dallaii</name>
    <dbReference type="NCBI Taxonomy" id="48710"/>
    <lineage>
        <taxon>Eukaryota</taxon>
        <taxon>Metazoa</taxon>
        <taxon>Ecdysozoa</taxon>
        <taxon>Arthropoda</taxon>
        <taxon>Hexapoda</taxon>
        <taxon>Collembola</taxon>
        <taxon>Entomobryomorpha</taxon>
        <taxon>Entomobryoidea</taxon>
        <taxon>Orchesellidae</taxon>
        <taxon>Orchesellinae</taxon>
        <taxon>Orchesella</taxon>
    </lineage>
</organism>
<evidence type="ECO:0000256" key="1">
    <source>
        <dbReference type="SAM" id="MobiDB-lite"/>
    </source>
</evidence>
<dbReference type="EMBL" id="CAXLJM020000016">
    <property type="protein sequence ID" value="CAL8082966.1"/>
    <property type="molecule type" value="Genomic_DNA"/>
</dbReference>
<evidence type="ECO:0000256" key="2">
    <source>
        <dbReference type="SAM" id="SignalP"/>
    </source>
</evidence>
<dbReference type="SUPFAM" id="SSF47565">
    <property type="entry name" value="Insect pheromone/odorant-binding proteins"/>
    <property type="match status" value="1"/>
</dbReference>
<gene>
    <name evidence="3" type="ORF">ODALV1_LOCUS5365</name>
</gene>
<dbReference type="InterPro" id="IPR036728">
    <property type="entry name" value="PBP_GOBP_sf"/>
</dbReference>
<keyword evidence="2" id="KW-0732">Signal</keyword>
<reference evidence="3 4" key="1">
    <citation type="submission" date="2024-08" db="EMBL/GenBank/DDBJ databases">
        <authorList>
            <person name="Cucini C."/>
            <person name="Frati F."/>
        </authorList>
    </citation>
    <scope>NUCLEOTIDE SEQUENCE [LARGE SCALE GENOMIC DNA]</scope>
</reference>
<dbReference type="Proteomes" id="UP001642540">
    <property type="component" value="Unassembled WGS sequence"/>
</dbReference>
<keyword evidence="4" id="KW-1185">Reference proteome</keyword>
<sequence length="172" mass="19025">MENSKSLVVLLVICSYVASTFGESCMQKFGTSTKMGEIQSACIKSLKLNETDMTLLRSSDLKETHFDDKCISNCTLEGLKAYHNGTFNKEAILEQLKTVVPEADHEKLSKAVDTCVEKATQKPGGHKNKSKNNGNDKMTKNIKVHDGHKGKCSCKRAAKFVHCMMENDITTC</sequence>